<accession>A0A7J0DI32</accession>
<dbReference type="GO" id="GO:0004620">
    <property type="term" value="F:phospholipase activity"/>
    <property type="evidence" value="ECO:0007669"/>
    <property type="project" value="TreeGrafter"/>
</dbReference>
<comment type="caution">
    <text evidence="3">The sequence shown here is derived from an EMBL/GenBank/DDBJ whole genome shotgun (WGS) entry which is preliminary data.</text>
</comment>
<dbReference type="InterPro" id="IPR004177">
    <property type="entry name" value="DDHD_dom"/>
</dbReference>
<dbReference type="InterPro" id="IPR058055">
    <property type="entry name" value="PA-PLA1"/>
</dbReference>
<dbReference type="PANTHER" id="PTHR23509">
    <property type="entry name" value="PA-PL1 PHOSPHOLIPASE FAMILY"/>
    <property type="match status" value="1"/>
</dbReference>
<organism evidence="3 4">
    <name type="scientific">Actinidia rufa</name>
    <dbReference type="NCBI Taxonomy" id="165716"/>
    <lineage>
        <taxon>Eukaryota</taxon>
        <taxon>Viridiplantae</taxon>
        <taxon>Streptophyta</taxon>
        <taxon>Embryophyta</taxon>
        <taxon>Tracheophyta</taxon>
        <taxon>Spermatophyta</taxon>
        <taxon>Magnoliopsida</taxon>
        <taxon>eudicotyledons</taxon>
        <taxon>Gunneridae</taxon>
        <taxon>Pentapetalae</taxon>
        <taxon>asterids</taxon>
        <taxon>Ericales</taxon>
        <taxon>Actinidiaceae</taxon>
        <taxon>Actinidia</taxon>
    </lineage>
</organism>
<dbReference type="OrthoDB" id="431378at2759"/>
<evidence type="ECO:0000259" key="2">
    <source>
        <dbReference type="PROSITE" id="PS51043"/>
    </source>
</evidence>
<evidence type="ECO:0000313" key="3">
    <source>
        <dbReference type="EMBL" id="GFS35648.1"/>
    </source>
</evidence>
<dbReference type="SMART" id="SM01127">
    <property type="entry name" value="DDHD"/>
    <property type="match status" value="1"/>
</dbReference>
<proteinExistence type="predicted"/>
<evidence type="ECO:0000313" key="4">
    <source>
        <dbReference type="Proteomes" id="UP000585474"/>
    </source>
</evidence>
<evidence type="ECO:0000256" key="1">
    <source>
        <dbReference type="SAM" id="MobiDB-lite"/>
    </source>
</evidence>
<dbReference type="Proteomes" id="UP000585474">
    <property type="component" value="Unassembled WGS sequence"/>
</dbReference>
<dbReference type="AlphaFoldDB" id="A0A7J0DI32"/>
<dbReference type="Pfam" id="PF02862">
    <property type="entry name" value="DDHD"/>
    <property type="match status" value="1"/>
</dbReference>
<feature type="domain" description="DDHD" evidence="2">
    <location>
        <begin position="1"/>
        <end position="144"/>
    </location>
</feature>
<reference evidence="4" key="1">
    <citation type="submission" date="2019-07" db="EMBL/GenBank/DDBJ databases">
        <title>De Novo Assembly of kiwifruit Actinidia rufa.</title>
        <authorList>
            <person name="Sugita-Konishi S."/>
            <person name="Sato K."/>
            <person name="Mori E."/>
            <person name="Abe Y."/>
            <person name="Kisaki G."/>
            <person name="Hamano K."/>
            <person name="Suezawa K."/>
            <person name="Otani M."/>
            <person name="Fukuda T."/>
            <person name="Manabe T."/>
            <person name="Gomi K."/>
            <person name="Tabuchi M."/>
            <person name="Akimitsu K."/>
            <person name="Kataoka I."/>
        </authorList>
    </citation>
    <scope>NUCLEOTIDE SEQUENCE [LARGE SCALE GENOMIC DNA]</scope>
    <source>
        <strain evidence="4">cv. Fuchu</strain>
    </source>
</reference>
<dbReference type="PANTHER" id="PTHR23509:SF10">
    <property type="entry name" value="LD21067P"/>
    <property type="match status" value="1"/>
</dbReference>
<name>A0A7J0DI32_9ERIC</name>
<protein>
    <submittedName>
        <fullName evidence="3">Shoot gravitropism 2</fullName>
    </submittedName>
</protein>
<dbReference type="EMBL" id="BJWL01000236">
    <property type="protein sequence ID" value="GFS35648.1"/>
    <property type="molecule type" value="Genomic_DNA"/>
</dbReference>
<feature type="region of interest" description="Disordered" evidence="1">
    <location>
        <begin position="157"/>
        <end position="177"/>
    </location>
</feature>
<dbReference type="PROSITE" id="PS51043">
    <property type="entry name" value="DDHD"/>
    <property type="match status" value="1"/>
</dbReference>
<sequence>MVSELRLIEPLICKECISKRPVIIPYHKGGKRLHIGLQEFAEDLALRSQAIMDHLSSIRVKVLTLCQSENQDSLDEASDDNQEKIERSYGSIMLERLTGSEDGRLDHMLQDKTFQHPYISAIGSHTSYWRDYDTALFILKHLYQYIPEEPELLEETKYGSSKNQGGSEGWSDQRETAEEELPLTFADTVLIRNFSTRAKKTMKRR</sequence>
<dbReference type="GO" id="GO:0046872">
    <property type="term" value="F:metal ion binding"/>
    <property type="evidence" value="ECO:0007669"/>
    <property type="project" value="InterPro"/>
</dbReference>
<gene>
    <name evidence="3" type="ORF">Acr_00g0041260</name>
</gene>
<keyword evidence="4" id="KW-1185">Reference proteome</keyword>
<dbReference type="GO" id="GO:0005737">
    <property type="term" value="C:cytoplasm"/>
    <property type="evidence" value="ECO:0007669"/>
    <property type="project" value="TreeGrafter"/>
</dbReference>